<protein>
    <submittedName>
        <fullName evidence="1">Uncharacterized protein</fullName>
    </submittedName>
</protein>
<gene>
    <name evidence="1" type="ORF">IAA67_07740</name>
</gene>
<name>A0A9D1CPK4_9FIRM</name>
<reference evidence="1" key="1">
    <citation type="submission" date="2020-10" db="EMBL/GenBank/DDBJ databases">
        <authorList>
            <person name="Gilroy R."/>
        </authorList>
    </citation>
    <scope>NUCLEOTIDE SEQUENCE</scope>
    <source>
        <strain evidence="1">ChiSjej2B20-13462</strain>
    </source>
</reference>
<sequence>MFGYVLANRQALSEAELARYRGCYCGLCHAIGRAYGQPQRFALSYDLTFLVLLLSSLYEPPETQAQRRCLAHPLRRHGQWQSEFTGYAAAMNVALAYYQRLDDWTDDHAPLAWAESRMFQGSIPAIEAAYPRQLQAITDALDRLRTLELQDVQEPDQPAAAFGALMAALFTPRQDRWTPLLQQMGEALGRYIYLLDALADLPEDLRKNRYNPLRSRAEAGLTRETLLPVLQILMGECTDAFERLPLVQDVGLMRNILYSGVWARYHALNRSGKEADHV</sequence>
<accession>A0A9D1CPK4</accession>
<organism evidence="1 2">
    <name type="scientific">Candidatus Avoscillospira stercorigallinarum</name>
    <dbReference type="NCBI Taxonomy" id="2840708"/>
    <lineage>
        <taxon>Bacteria</taxon>
        <taxon>Bacillati</taxon>
        <taxon>Bacillota</taxon>
        <taxon>Clostridia</taxon>
        <taxon>Eubacteriales</taxon>
        <taxon>Oscillospiraceae</taxon>
        <taxon>Oscillospiraceae incertae sedis</taxon>
        <taxon>Candidatus Avoscillospira</taxon>
    </lineage>
</organism>
<dbReference type="Gene3D" id="1.10.600.10">
    <property type="entry name" value="Farnesyl Diphosphate Synthase"/>
    <property type="match status" value="1"/>
</dbReference>
<proteinExistence type="predicted"/>
<dbReference type="InterPro" id="IPR008949">
    <property type="entry name" value="Isoprenoid_synthase_dom_sf"/>
</dbReference>
<dbReference type="AlphaFoldDB" id="A0A9D1CPK4"/>
<evidence type="ECO:0000313" key="1">
    <source>
        <dbReference type="EMBL" id="HIQ70203.1"/>
    </source>
</evidence>
<dbReference type="Proteomes" id="UP000886874">
    <property type="component" value="Unassembled WGS sequence"/>
</dbReference>
<reference evidence="1" key="2">
    <citation type="journal article" date="2021" name="PeerJ">
        <title>Extensive microbial diversity within the chicken gut microbiome revealed by metagenomics and culture.</title>
        <authorList>
            <person name="Gilroy R."/>
            <person name="Ravi A."/>
            <person name="Getino M."/>
            <person name="Pursley I."/>
            <person name="Horton D.L."/>
            <person name="Alikhan N.F."/>
            <person name="Baker D."/>
            <person name="Gharbi K."/>
            <person name="Hall N."/>
            <person name="Watson M."/>
            <person name="Adriaenssens E.M."/>
            <person name="Foster-Nyarko E."/>
            <person name="Jarju S."/>
            <person name="Secka A."/>
            <person name="Antonio M."/>
            <person name="Oren A."/>
            <person name="Chaudhuri R.R."/>
            <person name="La Ragione R."/>
            <person name="Hildebrand F."/>
            <person name="Pallen M.J."/>
        </authorList>
    </citation>
    <scope>NUCLEOTIDE SEQUENCE</scope>
    <source>
        <strain evidence="1">ChiSjej2B20-13462</strain>
    </source>
</reference>
<evidence type="ECO:0000313" key="2">
    <source>
        <dbReference type="Proteomes" id="UP000886874"/>
    </source>
</evidence>
<comment type="caution">
    <text evidence="1">The sequence shown here is derived from an EMBL/GenBank/DDBJ whole genome shotgun (WGS) entry which is preliminary data.</text>
</comment>
<dbReference type="InterPro" id="IPR043740">
    <property type="entry name" value="DUF5685"/>
</dbReference>
<dbReference type="Pfam" id="PF18937">
    <property type="entry name" value="DUF5685"/>
    <property type="match status" value="1"/>
</dbReference>
<dbReference type="EMBL" id="DVFN01000109">
    <property type="protein sequence ID" value="HIQ70203.1"/>
    <property type="molecule type" value="Genomic_DNA"/>
</dbReference>